<dbReference type="Gene3D" id="1.10.10.10">
    <property type="entry name" value="Winged helix-like DNA-binding domain superfamily/Winged helix DNA-binding domain"/>
    <property type="match status" value="4"/>
</dbReference>
<dbReference type="InterPro" id="IPR003783">
    <property type="entry name" value="Regulatory_RecX"/>
</dbReference>
<dbReference type="Pfam" id="PF21982">
    <property type="entry name" value="RecX_HTH1"/>
    <property type="match status" value="1"/>
</dbReference>
<comment type="caution">
    <text evidence="9">The sequence shown here is derived from an EMBL/GenBank/DDBJ whole genome shotgun (WGS) entry which is preliminary data.</text>
</comment>
<dbReference type="Pfam" id="PF02631">
    <property type="entry name" value="RecX_HTH2"/>
    <property type="match status" value="1"/>
</dbReference>
<comment type="subcellular location">
    <subcellularLocation>
        <location evidence="1 5">Cytoplasm</location>
    </subcellularLocation>
</comment>
<proteinExistence type="inferred from homology"/>
<dbReference type="EMBL" id="CCDI010000002">
    <property type="protein sequence ID" value="CDQ24146.1"/>
    <property type="molecule type" value="Genomic_DNA"/>
</dbReference>
<keyword evidence="10" id="KW-1185">Reference proteome</keyword>
<evidence type="ECO:0000259" key="7">
    <source>
        <dbReference type="Pfam" id="PF21981"/>
    </source>
</evidence>
<evidence type="ECO:0000259" key="6">
    <source>
        <dbReference type="Pfam" id="PF02631"/>
    </source>
</evidence>
<dbReference type="NCBIfam" id="NF010733">
    <property type="entry name" value="PRK14135.1"/>
    <property type="match status" value="1"/>
</dbReference>
<evidence type="ECO:0000256" key="2">
    <source>
        <dbReference type="ARBA" id="ARBA00009695"/>
    </source>
</evidence>
<dbReference type="InterPro" id="IPR053924">
    <property type="entry name" value="RecX_HTH_2nd"/>
</dbReference>
<dbReference type="InterPro" id="IPR053926">
    <property type="entry name" value="RecX_HTH_1st"/>
</dbReference>
<dbReference type="GO" id="GO:0006282">
    <property type="term" value="P:regulation of DNA repair"/>
    <property type="evidence" value="ECO:0007669"/>
    <property type="project" value="UniProtKB-UniRule"/>
</dbReference>
<gene>
    <name evidence="5 9" type="primary">recX</name>
    <name evidence="9" type="ORF">BN983_02413</name>
</gene>
<evidence type="ECO:0000313" key="9">
    <source>
        <dbReference type="EMBL" id="CDQ24146.1"/>
    </source>
</evidence>
<accession>A0A024P687</accession>
<feature type="domain" description="RecX first three-helical" evidence="8">
    <location>
        <begin position="67"/>
        <end position="105"/>
    </location>
</feature>
<name>A0A024P687_9BACI</name>
<reference evidence="10" key="1">
    <citation type="submission" date="2014-03" db="EMBL/GenBank/DDBJ databases">
        <authorList>
            <person name="Urmite Genomes U."/>
        </authorList>
    </citation>
    <scope>NUCLEOTIDE SEQUENCE [LARGE SCALE GENOMIC DNA]</scope>
    <source>
        <strain evidence="10">HD-03</strain>
    </source>
</reference>
<dbReference type="GO" id="GO:0005737">
    <property type="term" value="C:cytoplasm"/>
    <property type="evidence" value="ECO:0007669"/>
    <property type="project" value="UniProtKB-SubCell"/>
</dbReference>
<dbReference type="PANTHER" id="PTHR33602:SF1">
    <property type="entry name" value="REGULATORY PROTEIN RECX FAMILY PROTEIN"/>
    <property type="match status" value="1"/>
</dbReference>
<feature type="domain" description="RecX third three-helical" evidence="7">
    <location>
        <begin position="216"/>
        <end position="264"/>
    </location>
</feature>
<sequence length="270" mass="31706">MAKLTKITTQKKHKSRYNIFLDKGNGEEYGFSVDEDVLVKYRLQKNMDLDDAMIQALIQTDTLHKSYTLAINYLSYRMRSEKEVRDYLKDKETDPEHIEEIMRRLKNERLLDDQEFANSLVRTRIMTSSKGPLLLKKELLEKGVSAGKAEEAITHYSFDKQYEKALKFAEKKIKNDGRKSYRQQIQNVQQTLMQKGFQGDVIQEVLANLPEDEDSDAEWEAVVYQGEKLLRKFQSKAEGFELKQKIKSGLYRKGFSFDLIDRFMEEKVED</sequence>
<evidence type="ECO:0000256" key="4">
    <source>
        <dbReference type="ARBA" id="ARBA00022490"/>
    </source>
</evidence>
<dbReference type="InterPro" id="IPR053925">
    <property type="entry name" value="RecX_HTH_3rd"/>
</dbReference>
<evidence type="ECO:0000256" key="5">
    <source>
        <dbReference type="HAMAP-Rule" id="MF_01114"/>
    </source>
</evidence>
<keyword evidence="4 5" id="KW-0963">Cytoplasm</keyword>
<dbReference type="HAMAP" id="MF_01114">
    <property type="entry name" value="RecX"/>
    <property type="match status" value="1"/>
</dbReference>
<evidence type="ECO:0000313" key="10">
    <source>
        <dbReference type="Proteomes" id="UP000028868"/>
    </source>
</evidence>
<dbReference type="Proteomes" id="UP000028868">
    <property type="component" value="Unassembled WGS sequence"/>
</dbReference>
<organism evidence="9 10">
    <name type="scientific">Halobacillus karajensis</name>
    <dbReference type="NCBI Taxonomy" id="195088"/>
    <lineage>
        <taxon>Bacteria</taxon>
        <taxon>Bacillati</taxon>
        <taxon>Bacillota</taxon>
        <taxon>Bacilli</taxon>
        <taxon>Bacillales</taxon>
        <taxon>Bacillaceae</taxon>
        <taxon>Halobacillus</taxon>
    </lineage>
</organism>
<protein>
    <recommendedName>
        <fullName evidence="3 5">Regulatory protein RecX</fullName>
    </recommendedName>
</protein>
<comment type="similarity">
    <text evidence="2 5">Belongs to the RecX family.</text>
</comment>
<feature type="domain" description="RecX second three-helical" evidence="6">
    <location>
        <begin position="112"/>
        <end position="152"/>
    </location>
</feature>
<dbReference type="OrthoDB" id="5421057at2"/>
<dbReference type="AlphaFoldDB" id="A0A024P687"/>
<feature type="domain" description="RecX third three-helical" evidence="7">
    <location>
        <begin position="160"/>
        <end position="206"/>
    </location>
</feature>
<dbReference type="RefSeq" id="WP_035508660.1">
    <property type="nucleotide sequence ID" value="NZ_CCDH010000003.1"/>
</dbReference>
<evidence type="ECO:0000259" key="8">
    <source>
        <dbReference type="Pfam" id="PF21982"/>
    </source>
</evidence>
<dbReference type="PANTHER" id="PTHR33602">
    <property type="entry name" value="REGULATORY PROTEIN RECX FAMILY PROTEIN"/>
    <property type="match status" value="1"/>
</dbReference>
<evidence type="ECO:0000256" key="3">
    <source>
        <dbReference type="ARBA" id="ARBA00018111"/>
    </source>
</evidence>
<comment type="function">
    <text evidence="5">Modulates RecA activity.</text>
</comment>
<dbReference type="Pfam" id="PF21981">
    <property type="entry name" value="RecX_HTH3"/>
    <property type="match status" value="2"/>
</dbReference>
<dbReference type="InterPro" id="IPR036388">
    <property type="entry name" value="WH-like_DNA-bd_sf"/>
</dbReference>
<evidence type="ECO:0000256" key="1">
    <source>
        <dbReference type="ARBA" id="ARBA00004496"/>
    </source>
</evidence>
<reference evidence="9 10" key="2">
    <citation type="submission" date="2014-05" db="EMBL/GenBank/DDBJ databases">
        <title>Draft genome sequence of Halobacillus karajensis HK-03.</title>
        <authorList>
            <person name="Khelaifia S."/>
            <person name="Croce O."/>
            <person name="Lagier J.C."/>
            <person name="Raoult D."/>
        </authorList>
    </citation>
    <scope>NUCLEOTIDE SEQUENCE [LARGE SCALE GENOMIC DNA]</scope>
    <source>
        <strain evidence="9 10">HD-03</strain>
    </source>
</reference>